<accession>A0A8R7JUX6</accession>
<proteinExistence type="predicted"/>
<dbReference type="Proteomes" id="UP000015106">
    <property type="component" value="Chromosome 1"/>
</dbReference>
<dbReference type="AlphaFoldDB" id="A0A8R7JUX6"/>
<sequence>MEGVVAMVSTMMRIRLVLKSRVIAEPAGRTSMSASGISLRMISLASSTDFPTTSGHDVFFSSPARDLGATALILDSLSCKQLIEIVKFISSYYYRSQE</sequence>
<name>A0A8R7JUX6_TRIUA</name>
<protein>
    <submittedName>
        <fullName evidence="1">Uncharacterized protein</fullName>
    </submittedName>
</protein>
<evidence type="ECO:0000313" key="1">
    <source>
        <dbReference type="EnsemblPlants" id="TuG1812G0100000370.01.T01.cds436123"/>
    </source>
</evidence>
<keyword evidence="2" id="KW-1185">Reference proteome</keyword>
<reference evidence="2" key="1">
    <citation type="journal article" date="2013" name="Nature">
        <title>Draft genome of the wheat A-genome progenitor Triticum urartu.</title>
        <authorList>
            <person name="Ling H.Q."/>
            <person name="Zhao S."/>
            <person name="Liu D."/>
            <person name="Wang J."/>
            <person name="Sun H."/>
            <person name="Zhang C."/>
            <person name="Fan H."/>
            <person name="Li D."/>
            <person name="Dong L."/>
            <person name="Tao Y."/>
            <person name="Gao C."/>
            <person name="Wu H."/>
            <person name="Li Y."/>
            <person name="Cui Y."/>
            <person name="Guo X."/>
            <person name="Zheng S."/>
            <person name="Wang B."/>
            <person name="Yu K."/>
            <person name="Liang Q."/>
            <person name="Yang W."/>
            <person name="Lou X."/>
            <person name="Chen J."/>
            <person name="Feng M."/>
            <person name="Jian J."/>
            <person name="Zhang X."/>
            <person name="Luo G."/>
            <person name="Jiang Y."/>
            <person name="Liu J."/>
            <person name="Wang Z."/>
            <person name="Sha Y."/>
            <person name="Zhang B."/>
            <person name="Wu H."/>
            <person name="Tang D."/>
            <person name="Shen Q."/>
            <person name="Xue P."/>
            <person name="Zou S."/>
            <person name="Wang X."/>
            <person name="Liu X."/>
            <person name="Wang F."/>
            <person name="Yang Y."/>
            <person name="An X."/>
            <person name="Dong Z."/>
            <person name="Zhang K."/>
            <person name="Zhang X."/>
            <person name="Luo M.C."/>
            <person name="Dvorak J."/>
            <person name="Tong Y."/>
            <person name="Wang J."/>
            <person name="Yang H."/>
            <person name="Li Z."/>
            <person name="Wang D."/>
            <person name="Zhang A."/>
            <person name="Wang J."/>
        </authorList>
    </citation>
    <scope>NUCLEOTIDE SEQUENCE</scope>
    <source>
        <strain evidence="2">cv. G1812</strain>
    </source>
</reference>
<evidence type="ECO:0000313" key="2">
    <source>
        <dbReference type="Proteomes" id="UP000015106"/>
    </source>
</evidence>
<dbReference type="EnsemblPlants" id="TuG1812G0100000370.01.T01">
    <property type="protein sequence ID" value="TuG1812G0100000370.01.T01.cds436123"/>
    <property type="gene ID" value="TuG1812G0100000370.01"/>
</dbReference>
<reference evidence="1" key="2">
    <citation type="submission" date="2018-03" db="EMBL/GenBank/DDBJ databases">
        <title>The Triticum urartu genome reveals the dynamic nature of wheat genome evolution.</title>
        <authorList>
            <person name="Ling H."/>
            <person name="Ma B."/>
            <person name="Shi X."/>
            <person name="Liu H."/>
            <person name="Dong L."/>
            <person name="Sun H."/>
            <person name="Cao Y."/>
            <person name="Gao Q."/>
            <person name="Zheng S."/>
            <person name="Li Y."/>
            <person name="Yu Y."/>
            <person name="Du H."/>
            <person name="Qi M."/>
            <person name="Li Y."/>
            <person name="Yu H."/>
            <person name="Cui Y."/>
            <person name="Wang N."/>
            <person name="Chen C."/>
            <person name="Wu H."/>
            <person name="Zhao Y."/>
            <person name="Zhang J."/>
            <person name="Li Y."/>
            <person name="Zhou W."/>
            <person name="Zhang B."/>
            <person name="Hu W."/>
            <person name="Eijk M."/>
            <person name="Tang J."/>
            <person name="Witsenboer H."/>
            <person name="Zhao S."/>
            <person name="Li Z."/>
            <person name="Zhang A."/>
            <person name="Wang D."/>
            <person name="Liang C."/>
        </authorList>
    </citation>
    <scope>NUCLEOTIDE SEQUENCE [LARGE SCALE GENOMIC DNA]</scope>
    <source>
        <strain evidence="1">cv. G1812</strain>
    </source>
</reference>
<dbReference type="Gramene" id="TuG1812G0100000370.01.T01">
    <property type="protein sequence ID" value="TuG1812G0100000370.01.T01.cds436123"/>
    <property type="gene ID" value="TuG1812G0100000370.01"/>
</dbReference>
<reference evidence="1" key="3">
    <citation type="submission" date="2022-06" db="UniProtKB">
        <authorList>
            <consortium name="EnsemblPlants"/>
        </authorList>
    </citation>
    <scope>IDENTIFICATION</scope>
</reference>
<organism evidence="1 2">
    <name type="scientific">Triticum urartu</name>
    <name type="common">Red wild einkorn</name>
    <name type="synonym">Crithodium urartu</name>
    <dbReference type="NCBI Taxonomy" id="4572"/>
    <lineage>
        <taxon>Eukaryota</taxon>
        <taxon>Viridiplantae</taxon>
        <taxon>Streptophyta</taxon>
        <taxon>Embryophyta</taxon>
        <taxon>Tracheophyta</taxon>
        <taxon>Spermatophyta</taxon>
        <taxon>Magnoliopsida</taxon>
        <taxon>Liliopsida</taxon>
        <taxon>Poales</taxon>
        <taxon>Poaceae</taxon>
        <taxon>BOP clade</taxon>
        <taxon>Pooideae</taxon>
        <taxon>Triticodae</taxon>
        <taxon>Triticeae</taxon>
        <taxon>Triticinae</taxon>
        <taxon>Triticum</taxon>
    </lineage>
</organism>